<comment type="caution">
    <text evidence="2">The sequence shown here is derived from an EMBL/GenBank/DDBJ whole genome shotgun (WGS) entry which is preliminary data.</text>
</comment>
<dbReference type="OrthoDB" id="1976175at2"/>
<dbReference type="EMBL" id="JACRTL010000004">
    <property type="protein sequence ID" value="MBC8611193.1"/>
    <property type="molecule type" value="Genomic_DNA"/>
</dbReference>
<sequence>MPAKPIDQEPVDKQALNNVEDFYFDLDDVASMTECTGLIPTPPESEAEAESYTDLYPIPRPQKEAVSKKTKKSK</sequence>
<dbReference type="RefSeq" id="WP_093988881.1">
    <property type="nucleotide sequence ID" value="NZ_FYDD01000003.1"/>
</dbReference>
<keyword evidence="3" id="KW-1185">Reference proteome</keyword>
<accession>A0A8J6P4J6</accession>
<protein>
    <submittedName>
        <fullName evidence="2">Uncharacterized protein</fullName>
    </submittedName>
</protein>
<dbReference type="Proteomes" id="UP000632659">
    <property type="component" value="Unassembled WGS sequence"/>
</dbReference>
<feature type="region of interest" description="Disordered" evidence="1">
    <location>
        <begin position="39"/>
        <end position="74"/>
    </location>
</feature>
<gene>
    <name evidence="2" type="ORF">H8702_08705</name>
</gene>
<dbReference type="AlphaFoldDB" id="A0A8J6P4J6"/>
<evidence type="ECO:0000313" key="2">
    <source>
        <dbReference type="EMBL" id="MBC8611193.1"/>
    </source>
</evidence>
<evidence type="ECO:0000256" key="1">
    <source>
        <dbReference type="SAM" id="MobiDB-lite"/>
    </source>
</evidence>
<name>A0A8J6P4J6_9FIRM</name>
<organism evidence="2 3">
    <name type="scientific">Massiliimalia timonensis</name>
    <dbReference type="NCBI Taxonomy" id="1987501"/>
    <lineage>
        <taxon>Bacteria</taxon>
        <taxon>Bacillati</taxon>
        <taxon>Bacillota</taxon>
        <taxon>Clostridia</taxon>
        <taxon>Eubacteriales</taxon>
        <taxon>Oscillospiraceae</taxon>
        <taxon>Massiliimalia</taxon>
    </lineage>
</organism>
<evidence type="ECO:0000313" key="3">
    <source>
        <dbReference type="Proteomes" id="UP000632659"/>
    </source>
</evidence>
<reference evidence="2" key="1">
    <citation type="submission" date="2020-08" db="EMBL/GenBank/DDBJ databases">
        <title>Genome public.</title>
        <authorList>
            <person name="Liu C."/>
            <person name="Sun Q."/>
        </authorList>
    </citation>
    <scope>NUCLEOTIDE SEQUENCE</scope>
    <source>
        <strain evidence="2">NSJ-15</strain>
    </source>
</reference>
<proteinExistence type="predicted"/>